<dbReference type="AlphaFoldDB" id="X1R159"/>
<name>X1R159_9ZZZZ</name>
<dbReference type="PANTHER" id="PTHR30002:SF4">
    <property type="entry name" value="EPOXYQUEUOSINE REDUCTASE"/>
    <property type="match status" value="1"/>
</dbReference>
<keyword evidence="1" id="KW-0479">Metal-binding</keyword>
<dbReference type="SUPFAM" id="SSF54862">
    <property type="entry name" value="4Fe-4S ferredoxins"/>
    <property type="match status" value="1"/>
</dbReference>
<proteinExistence type="predicted"/>
<comment type="caution">
    <text evidence="2">The sequence shown here is derived from an EMBL/GenBank/DDBJ whole genome shotgun (WGS) entry which is preliminary data.</text>
</comment>
<dbReference type="GO" id="GO:0051539">
    <property type="term" value="F:4 iron, 4 sulfur cluster binding"/>
    <property type="evidence" value="ECO:0007669"/>
    <property type="project" value="UniProtKB-KW"/>
</dbReference>
<reference evidence="2" key="1">
    <citation type="journal article" date="2014" name="Front. Microbiol.">
        <title>High frequency of phylogenetically diverse reductive dehalogenase-homologous genes in deep subseafloor sedimentary metagenomes.</title>
        <authorList>
            <person name="Kawai M."/>
            <person name="Futagami T."/>
            <person name="Toyoda A."/>
            <person name="Takaki Y."/>
            <person name="Nishi S."/>
            <person name="Hori S."/>
            <person name="Arai W."/>
            <person name="Tsubouchi T."/>
            <person name="Morono Y."/>
            <person name="Uchiyama I."/>
            <person name="Ito T."/>
            <person name="Fujiyama A."/>
            <person name="Inagaki F."/>
            <person name="Takami H."/>
        </authorList>
    </citation>
    <scope>NUCLEOTIDE SEQUENCE</scope>
    <source>
        <strain evidence="2">Expedition CK06-06</strain>
    </source>
</reference>
<keyword evidence="1" id="KW-0408">Iron</keyword>
<feature type="non-terminal residue" evidence="2">
    <location>
        <position position="1"/>
    </location>
</feature>
<protein>
    <recommendedName>
        <fullName evidence="3">4Fe-4S ferredoxin-type domain-containing protein</fullName>
    </recommendedName>
</protein>
<organism evidence="2">
    <name type="scientific">marine sediment metagenome</name>
    <dbReference type="NCBI Taxonomy" id="412755"/>
    <lineage>
        <taxon>unclassified sequences</taxon>
        <taxon>metagenomes</taxon>
        <taxon>ecological metagenomes</taxon>
    </lineage>
</organism>
<dbReference type="EMBL" id="BARW01010249">
    <property type="protein sequence ID" value="GAI74268.1"/>
    <property type="molecule type" value="Genomic_DNA"/>
</dbReference>
<gene>
    <name evidence="2" type="ORF">S12H4_20267</name>
</gene>
<evidence type="ECO:0000256" key="1">
    <source>
        <dbReference type="ARBA" id="ARBA00022485"/>
    </source>
</evidence>
<dbReference type="InterPro" id="IPR004453">
    <property type="entry name" value="QueG"/>
</dbReference>
<evidence type="ECO:0000313" key="2">
    <source>
        <dbReference type="EMBL" id="GAI74268.1"/>
    </source>
</evidence>
<sequence length="116" mass="13673">IDACPTGAIIEPYLLDARKCISYFTIEYKEELPSGMKGRFENWVFGCDICQDVCPWNLKCLPHDEPDFNPHSRLLEVTKDEWFNLSEEDYDEIFKDSAVKRVKYSGLKRNLEFIKR</sequence>
<dbReference type="GO" id="GO:0052693">
    <property type="term" value="F:epoxyqueuosine reductase activity"/>
    <property type="evidence" value="ECO:0007669"/>
    <property type="project" value="TreeGrafter"/>
</dbReference>
<keyword evidence="1" id="KW-0411">Iron-sulfur</keyword>
<dbReference type="PANTHER" id="PTHR30002">
    <property type="entry name" value="EPOXYQUEUOSINE REDUCTASE"/>
    <property type="match status" value="1"/>
</dbReference>
<keyword evidence="1" id="KW-0004">4Fe-4S</keyword>
<dbReference type="Pfam" id="PF13484">
    <property type="entry name" value="Fer4_16"/>
    <property type="match status" value="1"/>
</dbReference>
<accession>X1R159</accession>
<dbReference type="GO" id="GO:0008616">
    <property type="term" value="P:tRNA queuosine(34) biosynthetic process"/>
    <property type="evidence" value="ECO:0007669"/>
    <property type="project" value="InterPro"/>
</dbReference>
<evidence type="ECO:0008006" key="3">
    <source>
        <dbReference type="Google" id="ProtNLM"/>
    </source>
</evidence>